<accession>E2C468</accession>
<proteinExistence type="predicted"/>
<name>E2C468_HARSA</name>
<dbReference type="EMBL" id="GL452411">
    <property type="protein sequence ID" value="EFN77262.1"/>
    <property type="molecule type" value="Genomic_DNA"/>
</dbReference>
<sequence length="74" mass="8355">MSNSKVVRLQAVMLVGYGGKLPEGDREKLFECVMSKGLFITDWHNARLLKGNNLNICCELFGTIEYFAQADQLE</sequence>
<dbReference type="Proteomes" id="UP000008237">
    <property type="component" value="Unassembled WGS sequence"/>
</dbReference>
<dbReference type="InParanoid" id="E2C468"/>
<evidence type="ECO:0000313" key="2">
    <source>
        <dbReference type="Proteomes" id="UP000008237"/>
    </source>
</evidence>
<dbReference type="AlphaFoldDB" id="E2C468"/>
<evidence type="ECO:0000313" key="1">
    <source>
        <dbReference type="EMBL" id="EFN77262.1"/>
    </source>
</evidence>
<keyword evidence="2" id="KW-1185">Reference proteome</keyword>
<gene>
    <name evidence="1" type="ORF">EAI_07611</name>
</gene>
<organism evidence="2">
    <name type="scientific">Harpegnathos saltator</name>
    <name type="common">Jerdon's jumping ant</name>
    <dbReference type="NCBI Taxonomy" id="610380"/>
    <lineage>
        <taxon>Eukaryota</taxon>
        <taxon>Metazoa</taxon>
        <taxon>Ecdysozoa</taxon>
        <taxon>Arthropoda</taxon>
        <taxon>Hexapoda</taxon>
        <taxon>Insecta</taxon>
        <taxon>Pterygota</taxon>
        <taxon>Neoptera</taxon>
        <taxon>Endopterygota</taxon>
        <taxon>Hymenoptera</taxon>
        <taxon>Apocrita</taxon>
        <taxon>Aculeata</taxon>
        <taxon>Formicoidea</taxon>
        <taxon>Formicidae</taxon>
        <taxon>Ponerinae</taxon>
        <taxon>Ponerini</taxon>
        <taxon>Harpegnathos</taxon>
    </lineage>
</organism>
<reference evidence="1 2" key="1">
    <citation type="journal article" date="2010" name="Science">
        <title>Genomic comparison of the ants Camponotus floridanus and Harpegnathos saltator.</title>
        <authorList>
            <person name="Bonasio R."/>
            <person name="Zhang G."/>
            <person name="Ye C."/>
            <person name="Mutti N.S."/>
            <person name="Fang X."/>
            <person name="Qin N."/>
            <person name="Donahue G."/>
            <person name="Yang P."/>
            <person name="Li Q."/>
            <person name="Li C."/>
            <person name="Zhang P."/>
            <person name="Huang Z."/>
            <person name="Berger S.L."/>
            <person name="Reinberg D."/>
            <person name="Wang J."/>
            <person name="Liebig J."/>
        </authorList>
    </citation>
    <scope>NUCLEOTIDE SEQUENCE [LARGE SCALE GENOMIC DNA]</scope>
    <source>
        <strain evidence="1 2">R22 G/1</strain>
    </source>
</reference>
<protein>
    <submittedName>
        <fullName evidence="1">Uncharacterized protein</fullName>
    </submittedName>
</protein>